<feature type="region of interest" description="Disordered" evidence="1">
    <location>
        <begin position="1"/>
        <end position="52"/>
    </location>
</feature>
<organism evidence="2 3">
    <name type="scientific">Haloarcula marismortui ATCC 33799</name>
    <dbReference type="NCBI Taxonomy" id="662475"/>
    <lineage>
        <taxon>Archaea</taxon>
        <taxon>Methanobacteriati</taxon>
        <taxon>Methanobacteriota</taxon>
        <taxon>Stenosarchaea group</taxon>
        <taxon>Halobacteria</taxon>
        <taxon>Halobacteriales</taxon>
        <taxon>Haloarculaceae</taxon>
        <taxon>Haloarcula</taxon>
    </lineage>
</organism>
<gene>
    <name evidence="2" type="ORF">C435_00694</name>
</gene>
<proteinExistence type="predicted"/>
<accession>M0KZF7</accession>
<evidence type="ECO:0000256" key="1">
    <source>
        <dbReference type="SAM" id="MobiDB-lite"/>
    </source>
</evidence>
<reference evidence="2 3" key="1">
    <citation type="journal article" date="2014" name="PLoS Genet.">
        <title>Phylogenetically driven sequencing of extremely halophilic archaea reveals strategies for static and dynamic osmo-response.</title>
        <authorList>
            <person name="Becker E.A."/>
            <person name="Seitzer P.M."/>
            <person name="Tritt A."/>
            <person name="Larsen D."/>
            <person name="Krusor M."/>
            <person name="Yao A.I."/>
            <person name="Wu D."/>
            <person name="Madern D."/>
            <person name="Eisen J.A."/>
            <person name="Darling A.E."/>
            <person name="Facciotti M.T."/>
        </authorList>
    </citation>
    <scope>NUCLEOTIDE SEQUENCE [LARGE SCALE GENOMIC DNA]</scope>
    <source>
        <strain evidence="2 3">ATCC 33799</strain>
    </source>
</reference>
<feature type="non-terminal residue" evidence="2">
    <location>
        <position position="52"/>
    </location>
</feature>
<dbReference type="AlphaFoldDB" id="M0KZF7"/>
<feature type="compositionally biased region" description="Basic and acidic residues" evidence="1">
    <location>
        <begin position="8"/>
        <end position="40"/>
    </location>
</feature>
<protein>
    <submittedName>
        <fullName evidence="2">Uncharacterized protein</fullName>
    </submittedName>
</protein>
<evidence type="ECO:0000313" key="3">
    <source>
        <dbReference type="Proteomes" id="UP000011687"/>
    </source>
</evidence>
<dbReference type="EMBL" id="AOLS01000006">
    <property type="protein sequence ID" value="EMA26697.1"/>
    <property type="molecule type" value="Genomic_DNA"/>
</dbReference>
<evidence type="ECO:0000313" key="2">
    <source>
        <dbReference type="EMBL" id="EMA26697.1"/>
    </source>
</evidence>
<comment type="caution">
    <text evidence="2">The sequence shown here is derived from an EMBL/GenBank/DDBJ whole genome shotgun (WGS) entry which is preliminary data.</text>
</comment>
<sequence>MGISLDSDVNKLHQEAADELNRVIDERESEPSEDVPAKLDETDENSQNTETG</sequence>
<name>M0KZF7_9EURY</name>
<keyword evidence="3" id="KW-1185">Reference proteome</keyword>
<dbReference type="Proteomes" id="UP000011687">
    <property type="component" value="Unassembled WGS sequence"/>
</dbReference>